<name>A0A6J5QRA8_9CAUD</name>
<evidence type="ECO:0000313" key="1">
    <source>
        <dbReference type="EMBL" id="CAB4185046.1"/>
    </source>
</evidence>
<reference evidence="1" key="1">
    <citation type="submission" date="2020-05" db="EMBL/GenBank/DDBJ databases">
        <authorList>
            <person name="Chiriac C."/>
            <person name="Salcher M."/>
            <person name="Ghai R."/>
            <person name="Kavagutti S V."/>
        </authorList>
    </citation>
    <scope>NUCLEOTIDE SEQUENCE</scope>
</reference>
<protein>
    <submittedName>
        <fullName evidence="1">Uncharacterized protein</fullName>
    </submittedName>
</protein>
<organism evidence="1">
    <name type="scientific">uncultured Caudovirales phage</name>
    <dbReference type="NCBI Taxonomy" id="2100421"/>
    <lineage>
        <taxon>Viruses</taxon>
        <taxon>Duplodnaviria</taxon>
        <taxon>Heunggongvirae</taxon>
        <taxon>Uroviricota</taxon>
        <taxon>Caudoviricetes</taxon>
        <taxon>Peduoviridae</taxon>
        <taxon>Maltschvirus</taxon>
        <taxon>Maltschvirus maltsch</taxon>
    </lineage>
</organism>
<dbReference type="EMBL" id="LR797073">
    <property type="protein sequence ID" value="CAB4185046.1"/>
    <property type="molecule type" value="Genomic_DNA"/>
</dbReference>
<accession>A0A6J5QRA8</accession>
<sequence length="298" mass="32510">MATTARKGVKIDPSALHAHLVDFSKVLGKSLGEVCREQAGLFCLDMIRYSRPFTKPGDGAEKTAKDKGFDNVKKSLYHIFRPLELASREQVAALGSFDVFKKWEKRTGQLGGGGAKGKQMRWVDFQTKYGGGRPPKFIAAGDTSTMRSLHNSLRRGEGHGSLMGFAARAKEPFAIIEKEGDLKAYMKLKQKSVGKLKSAYYFAAQKIRSKANAPAWAKNSEGSSNAIGEDKLDTPMKPEVTVGNIIGGRGTFDSLIRAAISYRAYAMRAVMAAKLNKDKIPLWAACAQGKTTGTAKYF</sequence>
<gene>
    <name evidence="1" type="ORF">UFOVP1118_29</name>
</gene>
<proteinExistence type="predicted"/>